<dbReference type="PANTHER" id="PTHR33164">
    <property type="entry name" value="TRANSCRIPTIONAL REGULATOR, MARR FAMILY"/>
    <property type="match status" value="1"/>
</dbReference>
<dbReference type="EMBL" id="JAAZQQ010000001">
    <property type="protein sequence ID" value="NKX43707.1"/>
    <property type="molecule type" value="Genomic_DNA"/>
</dbReference>
<keyword evidence="6" id="KW-1185">Reference proteome</keyword>
<reference evidence="5 6" key="1">
    <citation type="submission" date="2020-04" db="EMBL/GenBank/DDBJ databases">
        <authorList>
            <person name="Yoon J."/>
        </authorList>
    </citation>
    <scope>NUCLEOTIDE SEQUENCE [LARGE SCALE GENOMIC DNA]</scope>
    <source>
        <strain evidence="5 6">KMU-115</strain>
    </source>
</reference>
<keyword evidence="2" id="KW-0238">DNA-binding</keyword>
<evidence type="ECO:0000256" key="3">
    <source>
        <dbReference type="ARBA" id="ARBA00023163"/>
    </source>
</evidence>
<dbReference type="PROSITE" id="PS50995">
    <property type="entry name" value="HTH_MARR_2"/>
    <property type="match status" value="1"/>
</dbReference>
<dbReference type="GO" id="GO:0003677">
    <property type="term" value="F:DNA binding"/>
    <property type="evidence" value="ECO:0007669"/>
    <property type="project" value="UniProtKB-KW"/>
</dbReference>
<evidence type="ECO:0000313" key="5">
    <source>
        <dbReference type="EMBL" id="NKX43707.1"/>
    </source>
</evidence>
<name>A0A7X6JVU0_9RHOB</name>
<gene>
    <name evidence="5" type="ORF">HCU73_03820</name>
</gene>
<dbReference type="SMART" id="SM00347">
    <property type="entry name" value="HTH_MARR"/>
    <property type="match status" value="1"/>
</dbReference>
<proteinExistence type="predicted"/>
<dbReference type="InterPro" id="IPR000835">
    <property type="entry name" value="HTH_MarR-typ"/>
</dbReference>
<feature type="domain" description="HTH marR-type" evidence="4">
    <location>
        <begin position="11"/>
        <end position="143"/>
    </location>
</feature>
<dbReference type="PROSITE" id="PS01117">
    <property type="entry name" value="HTH_MARR_1"/>
    <property type="match status" value="1"/>
</dbReference>
<dbReference type="RefSeq" id="WP_168622059.1">
    <property type="nucleotide sequence ID" value="NZ_JAAZQQ010000001.1"/>
</dbReference>
<dbReference type="InterPro" id="IPR036390">
    <property type="entry name" value="WH_DNA-bd_sf"/>
</dbReference>
<comment type="caution">
    <text evidence="5">The sequence shown here is derived from an EMBL/GenBank/DDBJ whole genome shotgun (WGS) entry which is preliminary data.</text>
</comment>
<evidence type="ECO:0000259" key="4">
    <source>
        <dbReference type="PROSITE" id="PS50995"/>
    </source>
</evidence>
<keyword evidence="3" id="KW-0804">Transcription</keyword>
<accession>A0A7X6JVU0</accession>
<dbReference type="GO" id="GO:0006950">
    <property type="term" value="P:response to stress"/>
    <property type="evidence" value="ECO:0007669"/>
    <property type="project" value="TreeGrafter"/>
</dbReference>
<organism evidence="5 6">
    <name type="scientific">Roseicyclus persicicus</name>
    <dbReference type="NCBI Taxonomy" id="2650661"/>
    <lineage>
        <taxon>Bacteria</taxon>
        <taxon>Pseudomonadati</taxon>
        <taxon>Pseudomonadota</taxon>
        <taxon>Alphaproteobacteria</taxon>
        <taxon>Rhodobacterales</taxon>
        <taxon>Roseobacteraceae</taxon>
        <taxon>Roseicyclus</taxon>
    </lineage>
</organism>
<dbReference type="PANTHER" id="PTHR33164:SF43">
    <property type="entry name" value="HTH-TYPE TRANSCRIPTIONAL REPRESSOR YETL"/>
    <property type="match status" value="1"/>
</dbReference>
<dbReference type="AlphaFoldDB" id="A0A7X6JVU0"/>
<evidence type="ECO:0000313" key="6">
    <source>
        <dbReference type="Proteomes" id="UP000526408"/>
    </source>
</evidence>
<keyword evidence="1" id="KW-0805">Transcription regulation</keyword>
<dbReference type="SUPFAM" id="SSF46785">
    <property type="entry name" value="Winged helix' DNA-binding domain"/>
    <property type="match status" value="1"/>
</dbReference>
<dbReference type="GO" id="GO:0003700">
    <property type="term" value="F:DNA-binding transcription factor activity"/>
    <property type="evidence" value="ECO:0007669"/>
    <property type="project" value="InterPro"/>
</dbReference>
<dbReference type="CDD" id="cd00090">
    <property type="entry name" value="HTH_ARSR"/>
    <property type="match status" value="1"/>
</dbReference>
<dbReference type="PRINTS" id="PR00598">
    <property type="entry name" value="HTHMARR"/>
</dbReference>
<dbReference type="Proteomes" id="UP000526408">
    <property type="component" value="Unassembled WGS sequence"/>
</dbReference>
<dbReference type="InterPro" id="IPR039422">
    <property type="entry name" value="MarR/SlyA-like"/>
</dbReference>
<evidence type="ECO:0000256" key="2">
    <source>
        <dbReference type="ARBA" id="ARBA00023125"/>
    </source>
</evidence>
<dbReference type="InterPro" id="IPR023187">
    <property type="entry name" value="Tscrpt_reg_MarR-type_CS"/>
</dbReference>
<evidence type="ECO:0000256" key="1">
    <source>
        <dbReference type="ARBA" id="ARBA00023015"/>
    </source>
</evidence>
<sequence length="150" mass="16750">MDGTHLKFGLHDSVGHHVSRTARIIERRVEADLRKFGFTRVGWCVLLAVAEEGKKNPSDIADFVGIDRTATSRALRVLETDGLIAREMGRDDRRTTEVRLTELGEAQFRAALPTCREAMQHFHGKLSLDELMTLKALLTRLSAGELPPSD</sequence>
<dbReference type="Pfam" id="PF12802">
    <property type="entry name" value="MarR_2"/>
    <property type="match status" value="1"/>
</dbReference>
<dbReference type="Gene3D" id="1.10.10.10">
    <property type="entry name" value="Winged helix-like DNA-binding domain superfamily/Winged helix DNA-binding domain"/>
    <property type="match status" value="1"/>
</dbReference>
<dbReference type="InterPro" id="IPR011991">
    <property type="entry name" value="ArsR-like_HTH"/>
</dbReference>
<protein>
    <submittedName>
        <fullName evidence="5">MarR family transcriptional regulator</fullName>
    </submittedName>
</protein>
<dbReference type="InterPro" id="IPR036388">
    <property type="entry name" value="WH-like_DNA-bd_sf"/>
</dbReference>